<dbReference type="Pfam" id="PF00892">
    <property type="entry name" value="EamA"/>
    <property type="match status" value="2"/>
</dbReference>
<dbReference type="eggNOG" id="arCOG00272">
    <property type="taxonomic scope" value="Archaea"/>
</dbReference>
<name>G7VFL1_9CREN</name>
<organism evidence="3 4">
    <name type="scientific">Pyrobaculum ferrireducens</name>
    <dbReference type="NCBI Taxonomy" id="1104324"/>
    <lineage>
        <taxon>Archaea</taxon>
        <taxon>Thermoproteota</taxon>
        <taxon>Thermoprotei</taxon>
        <taxon>Thermoproteales</taxon>
        <taxon>Thermoproteaceae</taxon>
        <taxon>Pyrobaculum</taxon>
    </lineage>
</organism>
<evidence type="ECO:0000259" key="2">
    <source>
        <dbReference type="Pfam" id="PF00892"/>
    </source>
</evidence>
<dbReference type="Proteomes" id="UP000005867">
    <property type="component" value="Chromosome"/>
</dbReference>
<dbReference type="RefSeq" id="WP_014290042.1">
    <property type="nucleotide sequence ID" value="NC_016645.1"/>
</dbReference>
<dbReference type="GeneID" id="11594440"/>
<feature type="transmembrane region" description="Helical" evidence="1">
    <location>
        <begin position="39"/>
        <end position="68"/>
    </location>
</feature>
<dbReference type="EMBL" id="CP003098">
    <property type="protein sequence ID" value="AET34217.1"/>
    <property type="molecule type" value="Genomic_DNA"/>
</dbReference>
<dbReference type="AlphaFoldDB" id="G7VFL1"/>
<feature type="domain" description="EamA" evidence="2">
    <location>
        <begin position="139"/>
        <end position="267"/>
    </location>
</feature>
<gene>
    <name evidence="3" type="ORF">P186_2841</name>
</gene>
<feature type="transmembrane region" description="Helical" evidence="1">
    <location>
        <begin position="80"/>
        <end position="99"/>
    </location>
</feature>
<feature type="transmembrane region" description="Helical" evidence="1">
    <location>
        <begin position="111"/>
        <end position="131"/>
    </location>
</feature>
<dbReference type="InterPro" id="IPR000620">
    <property type="entry name" value="EamA_dom"/>
</dbReference>
<feature type="transmembrane region" description="Helical" evidence="1">
    <location>
        <begin position="138"/>
        <end position="161"/>
    </location>
</feature>
<dbReference type="InterPro" id="IPR037185">
    <property type="entry name" value="EmrE-like"/>
</dbReference>
<sequence length="270" mass="27129">MFGLLSALVAALAFSINAPLAYAASRRGVSSQALVAVRNAVALVALLPLADFKIGAAAVLLVAASALLGPGLGDYAYFKALTHSGVATAVTVSYTYIFTAQLFATALGLEGARLGAAAGALLAFAGIYIALGGRPRGVGVFYGALASLSWGAASALLGVASREASPYTIAVVRSAVLAPLFSLFTNFNGAQRLGILYAILSGVVGLALGSTAFIYAMSQIGVAATVIATSLTPILSQILDRVVNKSEISPKHILGAALVGLGIAISVMNN</sequence>
<dbReference type="PANTHER" id="PTHR22911">
    <property type="entry name" value="ACYL-MALONYL CONDENSING ENZYME-RELATED"/>
    <property type="match status" value="1"/>
</dbReference>
<keyword evidence="1" id="KW-0812">Transmembrane</keyword>
<evidence type="ECO:0000313" key="4">
    <source>
        <dbReference type="Proteomes" id="UP000005867"/>
    </source>
</evidence>
<evidence type="ECO:0000256" key="1">
    <source>
        <dbReference type="SAM" id="Phobius"/>
    </source>
</evidence>
<feature type="domain" description="EamA" evidence="2">
    <location>
        <begin position="1"/>
        <end position="130"/>
    </location>
</feature>
<feature type="transmembrane region" description="Helical" evidence="1">
    <location>
        <begin position="194"/>
        <end position="214"/>
    </location>
</feature>
<dbReference type="SUPFAM" id="SSF103481">
    <property type="entry name" value="Multidrug resistance efflux transporter EmrE"/>
    <property type="match status" value="2"/>
</dbReference>
<dbReference type="STRING" id="1104324.P186_2841"/>
<reference evidence="3 4" key="1">
    <citation type="journal article" date="2012" name="J. Bacteriol.">
        <title>Complete genome sequence of strain 1860, a crenarchaeon of the genus pyrobaculum able to grow with various electron acceptors.</title>
        <authorList>
            <person name="Mardanov A.V."/>
            <person name="Gumerov V.M."/>
            <person name="Slobodkina G.B."/>
            <person name="Beletsky A.V."/>
            <person name="Bonch-Osmolovskaya E.A."/>
            <person name="Ravin N.V."/>
            <person name="Skryabin K.G."/>
        </authorList>
    </citation>
    <scope>NUCLEOTIDE SEQUENCE [LARGE SCALE GENOMIC DNA]</scope>
    <source>
        <strain evidence="3 4">1860</strain>
    </source>
</reference>
<proteinExistence type="predicted"/>
<protein>
    <recommendedName>
        <fullName evidence="2">EamA domain-containing protein</fullName>
    </recommendedName>
</protein>
<dbReference type="BioCyc" id="PSP1104324:GJSN-2779-MONOMER"/>
<dbReference type="KEGG" id="pyr:P186_2841"/>
<keyword evidence="1" id="KW-0472">Membrane</keyword>
<dbReference type="PANTHER" id="PTHR22911:SF137">
    <property type="entry name" value="SOLUTE CARRIER FAMILY 35 MEMBER G2-RELATED"/>
    <property type="match status" value="1"/>
</dbReference>
<dbReference type="OrthoDB" id="29208at2157"/>
<feature type="transmembrane region" description="Helical" evidence="1">
    <location>
        <begin position="251"/>
        <end position="268"/>
    </location>
</feature>
<keyword evidence="1" id="KW-1133">Transmembrane helix</keyword>
<accession>G7VFL1</accession>
<evidence type="ECO:0000313" key="3">
    <source>
        <dbReference type="EMBL" id="AET34217.1"/>
    </source>
</evidence>
<feature type="transmembrane region" description="Helical" evidence="1">
    <location>
        <begin position="167"/>
        <end position="187"/>
    </location>
</feature>
<dbReference type="HOGENOM" id="CLU_1029031_0_0_2"/>
<feature type="transmembrane region" description="Helical" evidence="1">
    <location>
        <begin position="220"/>
        <end position="239"/>
    </location>
</feature>
<keyword evidence="4" id="KW-1185">Reference proteome</keyword>
<dbReference type="GO" id="GO:0016020">
    <property type="term" value="C:membrane"/>
    <property type="evidence" value="ECO:0007669"/>
    <property type="project" value="InterPro"/>
</dbReference>